<protein>
    <submittedName>
        <fullName evidence="1">Uncharacterized protein</fullName>
    </submittedName>
</protein>
<dbReference type="AlphaFoldDB" id="A0AAV7H6E9"/>
<gene>
    <name evidence="1" type="ORF">IEQ34_004804</name>
</gene>
<evidence type="ECO:0000313" key="1">
    <source>
        <dbReference type="EMBL" id="KAH0464701.1"/>
    </source>
</evidence>
<proteinExistence type="predicted"/>
<name>A0AAV7H6E9_DENCH</name>
<accession>A0AAV7H6E9</accession>
<organism evidence="1 2">
    <name type="scientific">Dendrobium chrysotoxum</name>
    <name type="common">Orchid</name>
    <dbReference type="NCBI Taxonomy" id="161865"/>
    <lineage>
        <taxon>Eukaryota</taxon>
        <taxon>Viridiplantae</taxon>
        <taxon>Streptophyta</taxon>
        <taxon>Embryophyta</taxon>
        <taxon>Tracheophyta</taxon>
        <taxon>Spermatophyta</taxon>
        <taxon>Magnoliopsida</taxon>
        <taxon>Liliopsida</taxon>
        <taxon>Asparagales</taxon>
        <taxon>Orchidaceae</taxon>
        <taxon>Epidendroideae</taxon>
        <taxon>Malaxideae</taxon>
        <taxon>Dendrobiinae</taxon>
        <taxon>Dendrobium</taxon>
    </lineage>
</organism>
<dbReference type="EMBL" id="JAGFBR010000006">
    <property type="protein sequence ID" value="KAH0464701.1"/>
    <property type="molecule type" value="Genomic_DNA"/>
</dbReference>
<sequence length="70" mass="8141">MIIKVVEEMTANKKNKTFIIESDSIQIQYEHEDSHGPTKELHSPVPVLDSEEQKEIALKNRIKPQQNKEQ</sequence>
<reference evidence="1 2" key="1">
    <citation type="journal article" date="2021" name="Hortic Res">
        <title>Chromosome-scale assembly of the Dendrobium chrysotoxum genome enhances the understanding of orchid evolution.</title>
        <authorList>
            <person name="Zhang Y."/>
            <person name="Zhang G.Q."/>
            <person name="Zhang D."/>
            <person name="Liu X.D."/>
            <person name="Xu X.Y."/>
            <person name="Sun W.H."/>
            <person name="Yu X."/>
            <person name="Zhu X."/>
            <person name="Wang Z.W."/>
            <person name="Zhao X."/>
            <person name="Zhong W.Y."/>
            <person name="Chen H."/>
            <person name="Yin W.L."/>
            <person name="Huang T."/>
            <person name="Niu S.C."/>
            <person name="Liu Z.J."/>
        </authorList>
    </citation>
    <scope>NUCLEOTIDE SEQUENCE [LARGE SCALE GENOMIC DNA]</scope>
    <source>
        <strain evidence="1">Lindl</strain>
    </source>
</reference>
<evidence type="ECO:0000313" key="2">
    <source>
        <dbReference type="Proteomes" id="UP000775213"/>
    </source>
</evidence>
<keyword evidence="2" id="KW-1185">Reference proteome</keyword>
<dbReference type="Proteomes" id="UP000775213">
    <property type="component" value="Unassembled WGS sequence"/>
</dbReference>
<comment type="caution">
    <text evidence="1">The sequence shown here is derived from an EMBL/GenBank/DDBJ whole genome shotgun (WGS) entry which is preliminary data.</text>
</comment>